<gene>
    <name evidence="2" type="ORF">QJ522_20735</name>
</gene>
<proteinExistence type="predicted"/>
<accession>A0AAW6U0T3</accession>
<dbReference type="SUPFAM" id="SSF53146">
    <property type="entry name" value="Nitrogenase accessory factor-like"/>
    <property type="match status" value="1"/>
</dbReference>
<dbReference type="InterPro" id="IPR036105">
    <property type="entry name" value="DiNase_FeMo-co_biosyn_sf"/>
</dbReference>
<dbReference type="AlphaFoldDB" id="A0AAW6U0T3"/>
<dbReference type="InterPro" id="IPR033913">
    <property type="entry name" value="MTH1175_dom"/>
</dbReference>
<dbReference type="CDD" id="cd00851">
    <property type="entry name" value="MTH1175"/>
    <property type="match status" value="1"/>
</dbReference>
<comment type="caution">
    <text evidence="2">The sequence shown here is derived from an EMBL/GenBank/DDBJ whole genome shotgun (WGS) entry which is preliminary data.</text>
</comment>
<dbReference type="Pfam" id="PF02579">
    <property type="entry name" value="Nitro_FeMo-Co"/>
    <property type="match status" value="1"/>
</dbReference>
<feature type="domain" description="Dinitrogenase iron-molybdenum cofactor biosynthesis" evidence="1">
    <location>
        <begin position="14"/>
        <end position="103"/>
    </location>
</feature>
<keyword evidence="3" id="KW-1185">Reference proteome</keyword>
<evidence type="ECO:0000313" key="2">
    <source>
        <dbReference type="EMBL" id="MDI6451500.1"/>
    </source>
</evidence>
<evidence type="ECO:0000259" key="1">
    <source>
        <dbReference type="Pfam" id="PF02579"/>
    </source>
</evidence>
<dbReference type="EMBL" id="JASCXX010000038">
    <property type="protein sequence ID" value="MDI6451500.1"/>
    <property type="molecule type" value="Genomic_DNA"/>
</dbReference>
<sequence>MKIAITAQGPERTSDVDTRFGRAKWIVVVDTDTGESQSHDNKVNLTLAQGAGIQTGQNVANLGVDAVITGNVGPNAYKTLAAGEVRIFLVSGGSVEQAVTAFKQGQLEEVQQANVEGHWI</sequence>
<dbReference type="Gene3D" id="3.30.420.130">
    <property type="entry name" value="Dinitrogenase iron-molybdenum cofactor biosynthesis domain"/>
    <property type="match status" value="1"/>
</dbReference>
<dbReference type="PANTHER" id="PTHR42983">
    <property type="entry name" value="DINITROGENASE IRON-MOLYBDENUM COFACTOR PROTEIN-RELATED"/>
    <property type="match status" value="1"/>
</dbReference>
<dbReference type="PANTHER" id="PTHR42983:SF1">
    <property type="entry name" value="IRON-MOLYBDENUM PROTEIN"/>
    <property type="match status" value="1"/>
</dbReference>
<evidence type="ECO:0000313" key="3">
    <source>
        <dbReference type="Proteomes" id="UP001431776"/>
    </source>
</evidence>
<dbReference type="Proteomes" id="UP001431776">
    <property type="component" value="Unassembled WGS sequence"/>
</dbReference>
<dbReference type="InterPro" id="IPR003731">
    <property type="entry name" value="Di-Nase_FeMo-co_biosynth"/>
</dbReference>
<protein>
    <submittedName>
        <fullName evidence="2">NifB/NifX family molybdenum-iron cluster-binding protein</fullName>
    </submittedName>
</protein>
<dbReference type="RefSeq" id="WP_349246907.1">
    <property type="nucleotide sequence ID" value="NZ_JASCXX010000038.1"/>
</dbReference>
<name>A0AAW6U0T3_9BACT</name>
<reference evidence="2" key="1">
    <citation type="submission" date="2023-05" db="EMBL/GenBank/DDBJ databases">
        <title>Anaerotaeda fermentans gen. nov., sp. nov., a novel anaerobic planctomycete of the new family within the order Sedimentisphaerales isolated from Taman Peninsula, Russia.</title>
        <authorList>
            <person name="Khomyakova M.A."/>
            <person name="Merkel A.Y."/>
            <person name="Slobodkin A.I."/>
        </authorList>
    </citation>
    <scope>NUCLEOTIDE SEQUENCE</scope>
    <source>
        <strain evidence="2">M17dextr</strain>
    </source>
</reference>
<organism evidence="2 3">
    <name type="scientific">Anaerobaca lacustris</name>
    <dbReference type="NCBI Taxonomy" id="3044600"/>
    <lineage>
        <taxon>Bacteria</taxon>
        <taxon>Pseudomonadati</taxon>
        <taxon>Planctomycetota</taxon>
        <taxon>Phycisphaerae</taxon>
        <taxon>Sedimentisphaerales</taxon>
        <taxon>Anaerobacaceae</taxon>
        <taxon>Anaerobaca</taxon>
    </lineage>
</organism>